<keyword evidence="3" id="KW-1185">Reference proteome</keyword>
<keyword evidence="1" id="KW-1133">Transmembrane helix</keyword>
<keyword evidence="1" id="KW-0472">Membrane</keyword>
<proteinExistence type="predicted"/>
<evidence type="ECO:0000256" key="1">
    <source>
        <dbReference type="SAM" id="Phobius"/>
    </source>
</evidence>
<organism evidence="2 3">
    <name type="scientific">Sporotomaculum syntrophicum</name>
    <dbReference type="NCBI Taxonomy" id="182264"/>
    <lineage>
        <taxon>Bacteria</taxon>
        <taxon>Bacillati</taxon>
        <taxon>Bacillota</taxon>
        <taxon>Clostridia</taxon>
        <taxon>Eubacteriales</taxon>
        <taxon>Desulfallaceae</taxon>
        <taxon>Sporotomaculum</taxon>
    </lineage>
</organism>
<evidence type="ECO:0000313" key="3">
    <source>
        <dbReference type="Proteomes" id="UP000798488"/>
    </source>
</evidence>
<dbReference type="EMBL" id="LSRS01000006">
    <property type="protein sequence ID" value="KAF1084143.1"/>
    <property type="molecule type" value="Genomic_DNA"/>
</dbReference>
<sequence length="40" mass="5024">MEGILEWYEFWHNYRYHNEINFVVYIPLLFFAAVLDTKKI</sequence>
<keyword evidence="1" id="KW-0812">Transmembrane</keyword>
<dbReference type="Proteomes" id="UP000798488">
    <property type="component" value="Unassembled WGS sequence"/>
</dbReference>
<gene>
    <name evidence="2" type="ORF">SPSYN_02547</name>
</gene>
<dbReference type="AlphaFoldDB" id="A0A9D2WMW9"/>
<evidence type="ECO:0000313" key="2">
    <source>
        <dbReference type="EMBL" id="KAF1084143.1"/>
    </source>
</evidence>
<name>A0A9D2WMW9_9FIRM</name>
<comment type="caution">
    <text evidence="2">The sequence shown here is derived from an EMBL/GenBank/DDBJ whole genome shotgun (WGS) entry which is preliminary data.</text>
</comment>
<accession>A0A9D2WMW9</accession>
<reference evidence="2" key="1">
    <citation type="submission" date="2016-02" db="EMBL/GenBank/DDBJ databases">
        <title>Draft Genome Sequence of Sporotomaculum syntrophicum Strain FB, a Syntrophic Benzoate Degrader.</title>
        <authorList>
            <person name="Nobu M.K."/>
            <person name="Narihiro T."/>
            <person name="Qiu Y.-L."/>
            <person name="Ohashi A."/>
            <person name="Liu W.-T."/>
            <person name="Yuji S."/>
        </authorList>
    </citation>
    <scope>NUCLEOTIDE SEQUENCE</scope>
    <source>
        <strain evidence="2">FB</strain>
    </source>
</reference>
<protein>
    <submittedName>
        <fullName evidence="2">Uncharacterized protein</fullName>
    </submittedName>
</protein>
<feature type="transmembrane region" description="Helical" evidence="1">
    <location>
        <begin position="20"/>
        <end position="37"/>
    </location>
</feature>